<keyword evidence="2" id="KW-1185">Reference proteome</keyword>
<dbReference type="HOGENOM" id="CLU_1825825_0_0_1"/>
<evidence type="ECO:0000313" key="2">
    <source>
        <dbReference type="Proteomes" id="UP000016927"/>
    </source>
</evidence>
<evidence type="ECO:0000313" key="1">
    <source>
        <dbReference type="EMBL" id="EOB12278.1"/>
    </source>
</evidence>
<dbReference type="EMBL" id="KB909384">
    <property type="protein sequence ID" value="EOB12278.1"/>
    <property type="molecule type" value="Genomic_DNA"/>
</dbReference>
<dbReference type="AlphaFoldDB" id="R0MHK2"/>
<proteinExistence type="predicted"/>
<accession>R0MHK2</accession>
<protein>
    <submittedName>
        <fullName evidence="1">Uncharacterized protein</fullName>
    </submittedName>
</protein>
<organism evidence="1 2">
    <name type="scientific">Nosema bombycis (strain CQ1 / CVCC 102059)</name>
    <name type="common">Microsporidian parasite</name>
    <name type="synonym">Pebrine of silkworm</name>
    <dbReference type="NCBI Taxonomy" id="578461"/>
    <lineage>
        <taxon>Eukaryota</taxon>
        <taxon>Fungi</taxon>
        <taxon>Fungi incertae sedis</taxon>
        <taxon>Microsporidia</taxon>
        <taxon>Nosematidae</taxon>
        <taxon>Nosema</taxon>
    </lineage>
</organism>
<gene>
    <name evidence="1" type="ORF">NBO_476g0002</name>
</gene>
<dbReference type="OrthoDB" id="10659992at2759"/>
<sequence>MVYDYLKSSNKDEDYLSSLINEWDCETTPINYEGYIISRSKMFYFSINCFNFCLIKSMSLLNSKRNNFIELNWDDFVEHSFAIQRKNIFITRSANLSYNLNSKRFKGEFKDLIEEKNYKLFKNTVLFPIKSKDENNNKNLI</sequence>
<dbReference type="Proteomes" id="UP000016927">
    <property type="component" value="Unassembled WGS sequence"/>
</dbReference>
<reference evidence="1 2" key="1">
    <citation type="journal article" date="2013" name="BMC Genomics">
        <title>Comparative genomics of parasitic silkworm microsporidia reveal an association between genome expansion and host adaptation.</title>
        <authorList>
            <person name="Pan G."/>
            <person name="Xu J."/>
            <person name="Li T."/>
            <person name="Xia Q."/>
            <person name="Liu S.L."/>
            <person name="Zhang G."/>
            <person name="Li S."/>
            <person name="Li C."/>
            <person name="Liu H."/>
            <person name="Yang L."/>
            <person name="Liu T."/>
            <person name="Zhang X."/>
            <person name="Wu Z."/>
            <person name="Fan W."/>
            <person name="Dang X."/>
            <person name="Xiang H."/>
            <person name="Tao M."/>
            <person name="Li Y."/>
            <person name="Hu J."/>
            <person name="Li Z."/>
            <person name="Lin L."/>
            <person name="Luo J."/>
            <person name="Geng L."/>
            <person name="Wang L."/>
            <person name="Long M."/>
            <person name="Wan Y."/>
            <person name="He N."/>
            <person name="Zhang Z."/>
            <person name="Lu C."/>
            <person name="Keeling P.J."/>
            <person name="Wang J."/>
            <person name="Xiang Z."/>
            <person name="Zhou Z."/>
        </authorList>
    </citation>
    <scope>NUCLEOTIDE SEQUENCE [LARGE SCALE GENOMIC DNA]</scope>
    <source>
        <strain evidence="2">CQ1 / CVCC 102059</strain>
    </source>
</reference>
<dbReference type="VEuPathDB" id="MicrosporidiaDB:NBO_476g0002"/>
<name>R0MHK2_NOSB1</name>